<evidence type="ECO:0000256" key="1">
    <source>
        <dbReference type="ARBA" id="ARBA00001957"/>
    </source>
</evidence>
<keyword evidence="3" id="KW-0597">Phosphoprotein</keyword>
<dbReference type="Gene3D" id="3.30.559.30">
    <property type="entry name" value="Nonribosomal peptide synthetase, condensation domain"/>
    <property type="match status" value="2"/>
</dbReference>
<dbReference type="Gene3D" id="2.30.38.10">
    <property type="entry name" value="Luciferase, Domain 3"/>
    <property type="match status" value="3"/>
</dbReference>
<evidence type="ECO:0000256" key="2">
    <source>
        <dbReference type="ARBA" id="ARBA00022450"/>
    </source>
</evidence>
<dbReference type="CDD" id="cd12117">
    <property type="entry name" value="A_NRPS_Srf_like"/>
    <property type="match status" value="1"/>
</dbReference>
<comment type="cofactor">
    <cofactor evidence="1">
        <name>pantetheine 4'-phosphate</name>
        <dbReference type="ChEBI" id="CHEBI:47942"/>
    </cofactor>
</comment>
<reference evidence="5 6" key="1">
    <citation type="submission" date="2018-01" db="EMBL/GenBank/DDBJ databases">
        <title>Draft Genome Sequence of Pseudomonas gingeri NCPPB 3146 (LMG 5327), a White Line Reaction Producer.</title>
        <authorList>
            <person name="Rokni-Zadeh H."/>
            <person name="Bahrami T."/>
            <person name="Zarvandi S."/>
            <person name="Changi-Ashtiani M."/>
            <person name="De Mot R."/>
        </authorList>
    </citation>
    <scope>NUCLEOTIDE SEQUENCE [LARGE SCALE GENOMIC DNA]</scope>
    <source>
        <strain evidence="6">NCPPB 3146 \ LMG 5327</strain>
    </source>
</reference>
<dbReference type="RefSeq" id="WP_146049162.1">
    <property type="nucleotide sequence ID" value="NZ_POWE01000076.1"/>
</dbReference>
<dbReference type="InterPro" id="IPR000873">
    <property type="entry name" value="AMP-dep_synth/lig_dom"/>
</dbReference>
<evidence type="ECO:0000313" key="5">
    <source>
        <dbReference type="EMBL" id="PNQ92260.1"/>
    </source>
</evidence>
<dbReference type="InterPro" id="IPR006162">
    <property type="entry name" value="Ppantetheine_attach_site"/>
</dbReference>
<dbReference type="EMBL" id="POWE01000076">
    <property type="protein sequence ID" value="PNQ92260.1"/>
    <property type="molecule type" value="Genomic_DNA"/>
</dbReference>
<feature type="domain" description="Carrier" evidence="4">
    <location>
        <begin position="500"/>
        <end position="574"/>
    </location>
</feature>
<dbReference type="Pfam" id="PF13193">
    <property type="entry name" value="AMP-binding_C"/>
    <property type="match status" value="2"/>
</dbReference>
<evidence type="ECO:0000313" key="6">
    <source>
        <dbReference type="Proteomes" id="UP000236232"/>
    </source>
</evidence>
<sequence>QAVAVIDGERQLTYGELNRRANRLARHLRKQGVRADARVAICVERGLSMIVGLLAILKAGGAYVPLDPTSPMERLAYQVQDSQPVVVLVQGATRELLGALAVPVLDLDRESWQDESDEDLVLPELTPRHLAYVIYTSGSTGLPKGVMIEHRQVVRLFAATRHWFDFNEQDVWALFHSFAFDFSVWEIWGALVHGAHLLIVPQGVSRSPDDFHALLCTAGVTILNQTPSAFRQLIVAQGQSPLKHSLRQVIFGGEALDPTILKPWYARVANAGTQLVNMYGITETTVHVTYHALMAADAQLSGVSPIGRRIPDLQLYLLDERREPVPVNVVGELYVGGAGVARGYLNRPELTAERFIADPFSGRAEARLYKTGDLGRWLADGSLEYLGRNDDQVKIRGFRIELGEIEARLAACDGVREAVVIAREDEPGDQRLVAYIIAHDGRKPLAADLRGQLLLTLADYMVPSAFVLLERFPLTTNGKLDRKALPAPDQAALSSRAFVAPQGEVELALARIWAEVLKVERVGRHDNFFELGGHSLLAVKLIERMRQAGLSADVRALFSQPTLAALAQVLGRGRTVRIPANLIPGDCQRLTPELLSLIELDQATLDQIVARIPGGAANVQDIYPLAPLQEGILYHHLSAEQGDPYLLQSRMAFASPERLSAFVEALQKVIERHDILRTAVHWQGLDSPVQVVLRHAELQVEQVACDPAAGDVLEQLHARFDARHWRMDLTQAPLIRLVHAFDAAQQRTVAILLFHHLALDHAALEVVRHEMQAGLLGRAEPAGAVIPYRNYVAQARLGVSEQEHEAFFRDMLGDIDEPTLPFGLQDVRGDGNAIEEVVQTLPATLSERLRAQARVLGVSAASLFHLAWAQVLAATSGKEAVVFGTVLLGRMQGSEGLDRALGMFINTLPLRVDIDGTPVAAGVRAIHGRLTTLLGHEHASLALAQRCSGVAAPLPLFSAMLNYRHSSVLQRQPEAVQAWQGIDTLASEERTNYPLALNIDDLGDGFILTAMTVARIGAQRICDYLRTALASLVEALEQAPERALNRLPVLTAQEREHVLFDLNATQVNYSLDQTLHGMFEARVERTPDAVAVVAGEHRLSCRELNRQANQLAHHLRGLGVGPDARVAICVERGLDMVIGLLAILKAGGAYVPLDPAYPSERIAYMLQDSVPVAVLVQGATRELLGDVAVPVIDLDVNTWQDLSVTNPDQSELSARHLAYVIYTSGSTGQPKGVMNEHGAVVNRLLWMQDEYGLTAQDAVLQKTPFSFDVSVWEFFWPLFTGARLVMARPEGHKDPLYLGEVIEAQNITTLHFVPSMLDVFLAHGDTGRCTGVKRVICSGEALPGSVVRRFKTQLPKAGLHNLYGPTEAAVDVTAWDCSGSVAQTPDNTPIGKPIANTRMYLLDGQGQPVPMGVVGELYIGGVQVARGYLNRPELTAERFLKDPFSPLDNARMYRTGDVGRYLPDGTIEYLGRNDDQVKIRGLRIELGEIQARLVRHPAIDEAVIVAREDAPGDKRLVAYYTAAERQEIDSLRGHLLESLPDYMVPAVFVHLDALPLSPNGKLDRKALPAPDSSALSSREYEAPLGETEILIAGLWSNLLKVERVGRHDNFFELGGHSLLAVKLIERMRKAGLGADVRVLFGQPTLASLAATVGGQREVVVPANRITPDCKRITPDLLPLVDLDQAAIDRIVASVPGGVANVQDIYGLAPLQAGILYHHLATQEGDPYVLQAQFAFAGLTQVEAFARALDAVIERNDILRTAVLWEGFDEPVQVVWRQAPLVLERIDTAPDDAQALQYLQERFDPHQYRLDLKQAPLMRLAYIRDEVNERWLGILLFHHILLDHTALEVLVHEMGISLAGDSGQLPAAVQYRNYVAQVRLGAGHEEHEAFFRDMLGDIEEPTLAFGLQEVGGDGSHVIELRQDLDAALCRRLREQSRRLGVSSASLMHLAWAQVLGQVSGREEVVFGTVLMGRMQGGEGADCALGMFINTLPLRVDLGAIGVQAAVRATHGRLSQLLGHEHASLALAQRCSGVPAVLPLFSSLLNYRHSAAGQGTTDNLAVWEGIHLLKSRERSNYPLVLNVDDLGEGFALNIQAVAQADPQRIGDYMQRALQNLVGALEQAPTTALHELSVLAQEERDQLLQGFNATWRDYPAEQTLHERFEEWVQAHPEALAAVHGRQSLSYGQLNRRANRLAHHLAGLGVRPGDPVATLLPRSLDLLVSQLAISKCAAVYVPLDINAPAERQDFMLRDSQAVALLTHRDETLACTARRIDLDNLALEGQPEHNPALAQLSETVAYIMYTSGSTGTPKGVLVPHRAITRLVINNGYADFNAHDRVAFASNPAFDASTLEVWAPLLNGGAVVVVDQDVLLSREAFAALLHEQAVSVLWMTAGLFHQYAEGLLEAFGKLRYLIVGGDVLDPAVIQRVLREGAPQHLLNGYGPTEATTFSTTFEIREAGAGSIPIGRPIGNARAYVLDARQQPVPVGVAGELYIGGAGVAKGYLNRPQLTAAAFIADPFNPQPRSLMYRSGDRACWNSDGTLQYLGRNDHQVKIRGFRIEPGEIETRLGQHPQVRDAA</sequence>
<dbReference type="Pfam" id="PF00501">
    <property type="entry name" value="AMP-binding"/>
    <property type="match status" value="3"/>
</dbReference>
<dbReference type="InterPro" id="IPR020806">
    <property type="entry name" value="PKS_PP-bd"/>
</dbReference>
<dbReference type="Pfam" id="PF00550">
    <property type="entry name" value="PP-binding"/>
    <property type="match status" value="2"/>
</dbReference>
<dbReference type="NCBIfam" id="NF003417">
    <property type="entry name" value="PRK04813.1"/>
    <property type="match status" value="3"/>
</dbReference>
<accession>A0ABX4Y5I7</accession>
<proteinExistence type="predicted"/>
<dbReference type="SMART" id="SM00823">
    <property type="entry name" value="PKS_PP"/>
    <property type="match status" value="2"/>
</dbReference>
<dbReference type="Gene3D" id="3.40.50.980">
    <property type="match status" value="6"/>
</dbReference>
<dbReference type="SUPFAM" id="SSF52777">
    <property type="entry name" value="CoA-dependent acyltransferases"/>
    <property type="match status" value="4"/>
</dbReference>
<comment type="caution">
    <text evidence="5">The sequence shown here is derived from an EMBL/GenBank/DDBJ whole genome shotgun (WGS) entry which is preliminary data.</text>
</comment>
<dbReference type="InterPro" id="IPR010071">
    <property type="entry name" value="AA_adenyl_dom"/>
</dbReference>
<feature type="non-terminal residue" evidence="5">
    <location>
        <position position="1"/>
    </location>
</feature>
<gene>
    <name evidence="5" type="ORF">CCU68_12295</name>
</gene>
<dbReference type="Proteomes" id="UP000236232">
    <property type="component" value="Unassembled WGS sequence"/>
</dbReference>
<dbReference type="InterPro" id="IPR001242">
    <property type="entry name" value="Condensation_dom"/>
</dbReference>
<dbReference type="PROSITE" id="PS00012">
    <property type="entry name" value="PHOSPHOPANTETHEINE"/>
    <property type="match status" value="2"/>
</dbReference>
<dbReference type="PROSITE" id="PS50075">
    <property type="entry name" value="CARRIER"/>
    <property type="match status" value="2"/>
</dbReference>
<dbReference type="Gene3D" id="1.10.1200.10">
    <property type="entry name" value="ACP-like"/>
    <property type="match status" value="2"/>
</dbReference>
<dbReference type="InterPro" id="IPR036736">
    <property type="entry name" value="ACP-like_sf"/>
</dbReference>
<organism evidence="5 6">
    <name type="scientific">Pseudomonas gingeri NCPPB 3146 = LMG 5327</name>
    <dbReference type="NCBI Taxonomy" id="707248"/>
    <lineage>
        <taxon>Bacteria</taxon>
        <taxon>Pseudomonadati</taxon>
        <taxon>Pseudomonadota</taxon>
        <taxon>Gammaproteobacteria</taxon>
        <taxon>Pseudomonadales</taxon>
        <taxon>Pseudomonadaceae</taxon>
        <taxon>Pseudomonas</taxon>
    </lineage>
</organism>
<dbReference type="CDD" id="cd19544">
    <property type="entry name" value="E-C_NRPS"/>
    <property type="match status" value="2"/>
</dbReference>
<dbReference type="Gene3D" id="3.30.559.10">
    <property type="entry name" value="Chloramphenicol acetyltransferase-like domain"/>
    <property type="match status" value="2"/>
</dbReference>
<dbReference type="SUPFAM" id="SSF47336">
    <property type="entry name" value="ACP-like"/>
    <property type="match status" value="2"/>
</dbReference>
<dbReference type="NCBIfam" id="TIGR01733">
    <property type="entry name" value="AA-adenyl-dom"/>
    <property type="match status" value="3"/>
</dbReference>
<dbReference type="InterPro" id="IPR045851">
    <property type="entry name" value="AMP-bd_C_sf"/>
</dbReference>
<dbReference type="SUPFAM" id="SSF56801">
    <property type="entry name" value="Acetyl-CoA synthetase-like"/>
    <property type="match status" value="3"/>
</dbReference>
<dbReference type="InterPro" id="IPR009081">
    <property type="entry name" value="PP-bd_ACP"/>
</dbReference>
<protein>
    <submittedName>
        <fullName evidence="5">Non-ribosomal peptide synthetase</fullName>
    </submittedName>
</protein>
<dbReference type="PANTHER" id="PTHR45527:SF1">
    <property type="entry name" value="FATTY ACID SYNTHASE"/>
    <property type="match status" value="1"/>
</dbReference>
<name>A0ABX4Y5I7_9PSED</name>
<feature type="non-terminal residue" evidence="5">
    <location>
        <position position="2576"/>
    </location>
</feature>
<dbReference type="CDD" id="cd17643">
    <property type="entry name" value="A_NRPS_Cytc1-like"/>
    <property type="match status" value="1"/>
</dbReference>
<dbReference type="InterPro" id="IPR023213">
    <property type="entry name" value="CAT-like_dom_sf"/>
</dbReference>
<keyword evidence="6" id="KW-1185">Reference proteome</keyword>
<dbReference type="PROSITE" id="PS00455">
    <property type="entry name" value="AMP_BINDING"/>
    <property type="match status" value="3"/>
</dbReference>
<dbReference type="CDD" id="cd05930">
    <property type="entry name" value="A_NRPS"/>
    <property type="match status" value="1"/>
</dbReference>
<evidence type="ECO:0000256" key="3">
    <source>
        <dbReference type="ARBA" id="ARBA00022553"/>
    </source>
</evidence>
<dbReference type="Gene3D" id="3.30.300.30">
    <property type="match status" value="3"/>
</dbReference>
<evidence type="ECO:0000259" key="4">
    <source>
        <dbReference type="PROSITE" id="PS50075"/>
    </source>
</evidence>
<dbReference type="InterPro" id="IPR025110">
    <property type="entry name" value="AMP-bd_C"/>
</dbReference>
<keyword evidence="2" id="KW-0596">Phosphopantetheine</keyword>
<dbReference type="InterPro" id="IPR020845">
    <property type="entry name" value="AMP-binding_CS"/>
</dbReference>
<dbReference type="PANTHER" id="PTHR45527">
    <property type="entry name" value="NONRIBOSOMAL PEPTIDE SYNTHETASE"/>
    <property type="match status" value="1"/>
</dbReference>
<feature type="domain" description="Carrier" evidence="4">
    <location>
        <begin position="1582"/>
        <end position="1656"/>
    </location>
</feature>
<dbReference type="Pfam" id="PF00668">
    <property type="entry name" value="Condensation"/>
    <property type="match status" value="2"/>
</dbReference>